<reference evidence="2" key="1">
    <citation type="submission" date="2016-11" db="UniProtKB">
        <authorList>
            <consortium name="WormBaseParasite"/>
        </authorList>
    </citation>
    <scope>IDENTIFICATION</scope>
</reference>
<protein>
    <submittedName>
        <fullName evidence="2">FBA_2 domain-containing protein</fullName>
    </submittedName>
</protein>
<keyword evidence="1" id="KW-1185">Reference proteome</keyword>
<name>A0A1I7UTA0_9PELO</name>
<dbReference type="AlphaFoldDB" id="A0A1I7UTA0"/>
<organism evidence="1 2">
    <name type="scientific">Caenorhabditis tropicalis</name>
    <dbReference type="NCBI Taxonomy" id="1561998"/>
    <lineage>
        <taxon>Eukaryota</taxon>
        <taxon>Metazoa</taxon>
        <taxon>Ecdysozoa</taxon>
        <taxon>Nematoda</taxon>
        <taxon>Chromadorea</taxon>
        <taxon>Rhabditida</taxon>
        <taxon>Rhabditina</taxon>
        <taxon>Rhabditomorpha</taxon>
        <taxon>Rhabditoidea</taxon>
        <taxon>Rhabditidae</taxon>
        <taxon>Peloderinae</taxon>
        <taxon>Caenorhabditis</taxon>
    </lineage>
</organism>
<sequence>MYSYEMNSNVTTERNCCIGGELIELSFLSDRVVFQDKSVQKQLLLANHAFDVFPKSTISVEFSPTAEPATALNVMKIINQRRMCIKELKYSNERSELASEILDESTEVTDTIKMFTIFPDDFIYMPPRPFKAIKFSGNRIDHWFNIVFDFRRVSFKFNKNVDRTAQFWNTFFNSWRNRRLQCFSVHNIGYSEYELMVERLSDGFVQNILFLIVTYTFRGAKKRITGAWFEVKTGDGAEFMFCYSILHFSHIMTKQAYLEYLKKGEFYNSLHFPPYY</sequence>
<evidence type="ECO:0000313" key="1">
    <source>
        <dbReference type="Proteomes" id="UP000095282"/>
    </source>
</evidence>
<dbReference type="WBParaSite" id="Csp11.Scaffold630.g19128.t1">
    <property type="protein sequence ID" value="Csp11.Scaffold630.g19128.t1"/>
    <property type="gene ID" value="Csp11.Scaffold630.g19128"/>
</dbReference>
<dbReference type="Proteomes" id="UP000095282">
    <property type="component" value="Unplaced"/>
</dbReference>
<evidence type="ECO:0000313" key="2">
    <source>
        <dbReference type="WBParaSite" id="Csp11.Scaffold630.g19128.t1"/>
    </source>
</evidence>
<accession>A0A1I7UTA0</accession>
<proteinExistence type="predicted"/>